<dbReference type="GO" id="GO:0016747">
    <property type="term" value="F:acyltransferase activity, transferring groups other than amino-acyl groups"/>
    <property type="evidence" value="ECO:0007669"/>
    <property type="project" value="InterPro"/>
</dbReference>
<evidence type="ECO:0000313" key="2">
    <source>
        <dbReference type="EMBL" id="RSU12630.1"/>
    </source>
</evidence>
<comment type="caution">
    <text evidence="2">The sequence shown here is derived from an EMBL/GenBank/DDBJ whole genome shotgun (WGS) entry which is preliminary data.</text>
</comment>
<feature type="domain" description="N-acetyltransferase" evidence="1">
    <location>
        <begin position="25"/>
        <end position="149"/>
    </location>
</feature>
<gene>
    <name evidence="2" type="ORF">CBF29_05740</name>
</gene>
<dbReference type="RefSeq" id="WP_126808348.1">
    <property type="nucleotide sequence ID" value="NZ_NGKA01000007.1"/>
</dbReference>
<proteinExistence type="predicted"/>
<dbReference type="InterPro" id="IPR016181">
    <property type="entry name" value="Acyl_CoA_acyltransferase"/>
</dbReference>
<dbReference type="Gene3D" id="3.40.630.30">
    <property type="match status" value="1"/>
</dbReference>
<dbReference type="EMBL" id="NGKA01000007">
    <property type="protein sequence ID" value="RSU12630.1"/>
    <property type="molecule type" value="Genomic_DNA"/>
</dbReference>
<name>A0A430AX41_9ENTE</name>
<sequence length="174" mass="20363">MEIRKALRHEETLVNDMLKGAALRIKNKQSEQWSNILEDKELPVIRHWLGKDSIYFGEIDQQVIAVCYLYQEMTDWDRELWEQHPTDTPCLYLHKLTLAEGQTGKGLAHKFLSVLQDYVKLNFESGTLIRLDCIGEKEMLNQLYQSSGFHKVGMTPQVYNGVLMADFNLFEWRP</sequence>
<dbReference type="Pfam" id="PF00583">
    <property type="entry name" value="Acetyltransf_1"/>
    <property type="match status" value="1"/>
</dbReference>
<evidence type="ECO:0000313" key="3">
    <source>
        <dbReference type="Proteomes" id="UP000287605"/>
    </source>
</evidence>
<keyword evidence="3" id="KW-1185">Reference proteome</keyword>
<dbReference type="SUPFAM" id="SSF55729">
    <property type="entry name" value="Acyl-CoA N-acyltransferases (Nat)"/>
    <property type="match status" value="1"/>
</dbReference>
<evidence type="ECO:0000259" key="1">
    <source>
        <dbReference type="Pfam" id="PF00583"/>
    </source>
</evidence>
<accession>A0A430AX41</accession>
<dbReference type="Proteomes" id="UP000287605">
    <property type="component" value="Unassembled WGS sequence"/>
</dbReference>
<dbReference type="OrthoDB" id="6382410at2"/>
<protein>
    <recommendedName>
        <fullName evidence="1">N-acetyltransferase domain-containing protein</fullName>
    </recommendedName>
</protein>
<dbReference type="AlphaFoldDB" id="A0A430AX41"/>
<dbReference type="InterPro" id="IPR000182">
    <property type="entry name" value="GNAT_dom"/>
</dbReference>
<organism evidence="2 3">
    <name type="scientific">Vagococcus elongatus</name>
    <dbReference type="NCBI Taxonomy" id="180344"/>
    <lineage>
        <taxon>Bacteria</taxon>
        <taxon>Bacillati</taxon>
        <taxon>Bacillota</taxon>
        <taxon>Bacilli</taxon>
        <taxon>Lactobacillales</taxon>
        <taxon>Enterococcaceae</taxon>
        <taxon>Vagococcus</taxon>
    </lineage>
</organism>
<reference evidence="2 3" key="1">
    <citation type="submission" date="2017-05" db="EMBL/GenBank/DDBJ databases">
        <title>Vagococcus spp. assemblies.</title>
        <authorList>
            <person name="Gulvik C.A."/>
        </authorList>
    </citation>
    <scope>NUCLEOTIDE SEQUENCE [LARGE SCALE GENOMIC DNA]</scope>
    <source>
        <strain evidence="2 3">CCUG 51432</strain>
    </source>
</reference>